<sequence>MILYESLRLYPPVASLMRKVVEETKLGEIVLPPGAMLSLPMLLLHLDSEIWGEDVKAFKPERFKEGIMTATLGKNAFFPFGLLEGALEFALALECDRVLCSFSVKFTVRRHQEVPQSAICPLEPPSA</sequence>
<evidence type="ECO:0000256" key="10">
    <source>
        <dbReference type="ARBA" id="ARBA00023136"/>
    </source>
</evidence>
<gene>
    <name evidence="11" type="ORF">CEPIT_LOCUS24809</name>
</gene>
<evidence type="ECO:0000256" key="6">
    <source>
        <dbReference type="ARBA" id="ARBA00022989"/>
    </source>
</evidence>
<evidence type="ECO:0000256" key="7">
    <source>
        <dbReference type="ARBA" id="ARBA00023002"/>
    </source>
</evidence>
<proteinExistence type="inferred from homology"/>
<evidence type="ECO:0000256" key="8">
    <source>
        <dbReference type="ARBA" id="ARBA00023004"/>
    </source>
</evidence>
<evidence type="ECO:0000256" key="1">
    <source>
        <dbReference type="ARBA" id="ARBA00004370"/>
    </source>
</evidence>
<protein>
    <recommendedName>
        <fullName evidence="13">Cytochrome P450</fullName>
    </recommendedName>
</protein>
<dbReference type="InterPro" id="IPR001128">
    <property type="entry name" value="Cyt_P450"/>
</dbReference>
<keyword evidence="12" id="KW-1185">Reference proteome</keyword>
<comment type="similarity">
    <text evidence="2">Belongs to the cytochrome P450 family.</text>
</comment>
<accession>A0AAV0EFD8</accession>
<evidence type="ECO:0000256" key="5">
    <source>
        <dbReference type="ARBA" id="ARBA00022723"/>
    </source>
</evidence>
<dbReference type="Pfam" id="PF00067">
    <property type="entry name" value="p450"/>
    <property type="match status" value="1"/>
</dbReference>
<evidence type="ECO:0000256" key="9">
    <source>
        <dbReference type="ARBA" id="ARBA00023033"/>
    </source>
</evidence>
<evidence type="ECO:0000256" key="3">
    <source>
        <dbReference type="ARBA" id="ARBA00022617"/>
    </source>
</evidence>
<dbReference type="PANTHER" id="PTHR24282">
    <property type="entry name" value="CYTOCHROME P450 FAMILY MEMBER"/>
    <property type="match status" value="1"/>
</dbReference>
<dbReference type="GO" id="GO:0005506">
    <property type="term" value="F:iron ion binding"/>
    <property type="evidence" value="ECO:0007669"/>
    <property type="project" value="InterPro"/>
</dbReference>
<dbReference type="GO" id="GO:0020037">
    <property type="term" value="F:heme binding"/>
    <property type="evidence" value="ECO:0007669"/>
    <property type="project" value="InterPro"/>
</dbReference>
<keyword evidence="6" id="KW-1133">Transmembrane helix</keyword>
<reference evidence="11" key="1">
    <citation type="submission" date="2022-07" db="EMBL/GenBank/DDBJ databases">
        <authorList>
            <person name="Macas J."/>
            <person name="Novak P."/>
            <person name="Neumann P."/>
        </authorList>
    </citation>
    <scope>NUCLEOTIDE SEQUENCE</scope>
</reference>
<name>A0AAV0EFD8_9ASTE</name>
<evidence type="ECO:0000256" key="4">
    <source>
        <dbReference type="ARBA" id="ARBA00022692"/>
    </source>
</evidence>
<keyword evidence="4" id="KW-0812">Transmembrane</keyword>
<comment type="caution">
    <text evidence="11">The sequence shown here is derived from an EMBL/GenBank/DDBJ whole genome shotgun (WGS) entry which is preliminary data.</text>
</comment>
<keyword evidence="9" id="KW-0503">Monooxygenase</keyword>
<dbReference type="Gene3D" id="1.10.630.10">
    <property type="entry name" value="Cytochrome P450"/>
    <property type="match status" value="1"/>
</dbReference>
<dbReference type="Proteomes" id="UP001152523">
    <property type="component" value="Unassembled WGS sequence"/>
</dbReference>
<keyword evidence="5" id="KW-0479">Metal-binding</keyword>
<dbReference type="PANTHER" id="PTHR24282:SF255">
    <property type="entry name" value="CYTOCHROME P450 72A11-RELATED"/>
    <property type="match status" value="1"/>
</dbReference>
<dbReference type="EMBL" id="CAMAPF010000928">
    <property type="protein sequence ID" value="CAH9122899.1"/>
    <property type="molecule type" value="Genomic_DNA"/>
</dbReference>
<evidence type="ECO:0000313" key="12">
    <source>
        <dbReference type="Proteomes" id="UP001152523"/>
    </source>
</evidence>
<organism evidence="11 12">
    <name type="scientific">Cuscuta epithymum</name>
    <dbReference type="NCBI Taxonomy" id="186058"/>
    <lineage>
        <taxon>Eukaryota</taxon>
        <taxon>Viridiplantae</taxon>
        <taxon>Streptophyta</taxon>
        <taxon>Embryophyta</taxon>
        <taxon>Tracheophyta</taxon>
        <taxon>Spermatophyta</taxon>
        <taxon>Magnoliopsida</taxon>
        <taxon>eudicotyledons</taxon>
        <taxon>Gunneridae</taxon>
        <taxon>Pentapetalae</taxon>
        <taxon>asterids</taxon>
        <taxon>lamiids</taxon>
        <taxon>Solanales</taxon>
        <taxon>Convolvulaceae</taxon>
        <taxon>Cuscuteae</taxon>
        <taxon>Cuscuta</taxon>
        <taxon>Cuscuta subgen. Cuscuta</taxon>
    </lineage>
</organism>
<keyword evidence="10" id="KW-0472">Membrane</keyword>
<dbReference type="AlphaFoldDB" id="A0AAV0EFD8"/>
<keyword evidence="7" id="KW-0560">Oxidoreductase</keyword>
<dbReference type="InterPro" id="IPR050665">
    <property type="entry name" value="Cytochrome_P450_Monooxygen"/>
</dbReference>
<evidence type="ECO:0000256" key="2">
    <source>
        <dbReference type="ARBA" id="ARBA00010617"/>
    </source>
</evidence>
<dbReference type="SUPFAM" id="SSF48264">
    <property type="entry name" value="Cytochrome P450"/>
    <property type="match status" value="1"/>
</dbReference>
<dbReference type="GO" id="GO:0016705">
    <property type="term" value="F:oxidoreductase activity, acting on paired donors, with incorporation or reduction of molecular oxygen"/>
    <property type="evidence" value="ECO:0007669"/>
    <property type="project" value="InterPro"/>
</dbReference>
<dbReference type="GO" id="GO:0016020">
    <property type="term" value="C:membrane"/>
    <property type="evidence" value="ECO:0007669"/>
    <property type="project" value="UniProtKB-SubCell"/>
</dbReference>
<dbReference type="InterPro" id="IPR036396">
    <property type="entry name" value="Cyt_P450_sf"/>
</dbReference>
<keyword evidence="8" id="KW-0408">Iron</keyword>
<comment type="subcellular location">
    <subcellularLocation>
        <location evidence="1">Membrane</location>
    </subcellularLocation>
</comment>
<evidence type="ECO:0000313" key="11">
    <source>
        <dbReference type="EMBL" id="CAH9122899.1"/>
    </source>
</evidence>
<evidence type="ECO:0008006" key="13">
    <source>
        <dbReference type="Google" id="ProtNLM"/>
    </source>
</evidence>
<keyword evidence="3" id="KW-0349">Heme</keyword>
<dbReference type="GO" id="GO:0004497">
    <property type="term" value="F:monooxygenase activity"/>
    <property type="evidence" value="ECO:0007669"/>
    <property type="project" value="UniProtKB-KW"/>
</dbReference>